<dbReference type="EMBL" id="GG704974">
    <property type="protein sequence ID" value="EEY94824.1"/>
    <property type="molecule type" value="Genomic_DNA"/>
</dbReference>
<name>D0SGW8_ACIJO</name>
<sequence length="60" mass="6626">MNANPLLVYLSCWVATLKILVLVSAKTLSPSSLPTAWAFNFSAFNIYIEDKSPIQLHSEA</sequence>
<dbReference type="AlphaFoldDB" id="D0SGW8"/>
<evidence type="ECO:0000313" key="1">
    <source>
        <dbReference type="EMBL" id="EEY94824.1"/>
    </source>
</evidence>
<organism evidence="1 2">
    <name type="scientific">Acinetobacter johnsonii SH046</name>
    <dbReference type="NCBI Taxonomy" id="575586"/>
    <lineage>
        <taxon>Bacteria</taxon>
        <taxon>Pseudomonadati</taxon>
        <taxon>Pseudomonadota</taxon>
        <taxon>Gammaproteobacteria</taxon>
        <taxon>Moraxellales</taxon>
        <taxon>Moraxellaceae</taxon>
        <taxon>Acinetobacter</taxon>
    </lineage>
</organism>
<accession>D0SGW8</accession>
<proteinExistence type="predicted"/>
<dbReference type="Proteomes" id="UP000012047">
    <property type="component" value="Unassembled WGS sequence"/>
</dbReference>
<evidence type="ECO:0000313" key="2">
    <source>
        <dbReference type="Proteomes" id="UP000012047"/>
    </source>
</evidence>
<dbReference type="HOGENOM" id="CLU_2930569_0_0_6"/>
<reference evidence="2" key="1">
    <citation type="journal article" date="2012" name="PLoS ONE">
        <title>The success of Acinetobacter species; genetic, metabolic and virulence attributes.</title>
        <authorList>
            <person name="Peleg A.Y."/>
            <person name="de Breij A."/>
            <person name="Adams M.D."/>
            <person name="Cerqueira G.M."/>
            <person name="Mocali S."/>
            <person name="Galardini M."/>
            <person name="Nibbering P.H."/>
            <person name="Earl A.M."/>
            <person name="Ward D.V."/>
            <person name="Paterson D.L."/>
            <person name="Seifert H."/>
            <person name="Dijkshoorn L."/>
        </authorList>
    </citation>
    <scope>NUCLEOTIDE SEQUENCE [LARGE SCALE GENOMIC DNA]</scope>
    <source>
        <strain evidence="2">SH046</strain>
    </source>
</reference>
<gene>
    <name evidence="1" type="ORF">HMPREF0016_03091</name>
</gene>
<protein>
    <submittedName>
        <fullName evidence="1">Uncharacterized protein</fullName>
    </submittedName>
</protein>